<gene>
    <name evidence="1" type="ORF">BV898_12023</name>
</gene>
<dbReference type="Proteomes" id="UP000192578">
    <property type="component" value="Unassembled WGS sequence"/>
</dbReference>
<reference evidence="2" key="1">
    <citation type="submission" date="2017-01" db="EMBL/GenBank/DDBJ databases">
        <title>Comparative genomics of anhydrobiosis in the tardigrade Hypsibius dujardini.</title>
        <authorList>
            <person name="Yoshida Y."/>
            <person name="Koutsovoulos G."/>
            <person name="Laetsch D."/>
            <person name="Stevens L."/>
            <person name="Kumar S."/>
            <person name="Horikawa D."/>
            <person name="Ishino K."/>
            <person name="Komine S."/>
            <person name="Tomita M."/>
            <person name="Blaxter M."/>
            <person name="Arakawa K."/>
        </authorList>
    </citation>
    <scope>NUCLEOTIDE SEQUENCE [LARGE SCALE GENOMIC DNA]</scope>
    <source>
        <strain evidence="2">Z151</strain>
    </source>
</reference>
<name>A0A1W0WF27_HYPEX</name>
<dbReference type="OrthoDB" id="5869931at2759"/>
<proteinExistence type="predicted"/>
<sequence length="205" mass="23434">MVLLISSGLEASILTLYHLNYSSRKIVSTLIAQNQPVSKTTVLKVCDKFEKKRSGIPLAPVKKWNRGTPKLRNLAFILKVKRNIKVASPPSITQLTKDNQVSKSTIQRIIKQDVERKLRKKYHIHALSNKEILQRLQRGPHFLGFLGSTKLRYILTVDEAWVYLDTTNGVRRVYYEIKGARTPESWTKFCKKSHPVGVIFFGGIC</sequence>
<evidence type="ECO:0000313" key="2">
    <source>
        <dbReference type="Proteomes" id="UP000192578"/>
    </source>
</evidence>
<keyword evidence="2" id="KW-1185">Reference proteome</keyword>
<dbReference type="EMBL" id="MTYJ01000116">
    <property type="protein sequence ID" value="OQV13804.1"/>
    <property type="molecule type" value="Genomic_DNA"/>
</dbReference>
<comment type="caution">
    <text evidence="1">The sequence shown here is derived from an EMBL/GenBank/DDBJ whole genome shotgun (WGS) entry which is preliminary data.</text>
</comment>
<dbReference type="AlphaFoldDB" id="A0A1W0WF27"/>
<accession>A0A1W0WF27</accession>
<protein>
    <submittedName>
        <fullName evidence="1">Uncharacterized protein</fullName>
    </submittedName>
</protein>
<organism evidence="1 2">
    <name type="scientific">Hypsibius exemplaris</name>
    <name type="common">Freshwater tardigrade</name>
    <dbReference type="NCBI Taxonomy" id="2072580"/>
    <lineage>
        <taxon>Eukaryota</taxon>
        <taxon>Metazoa</taxon>
        <taxon>Ecdysozoa</taxon>
        <taxon>Tardigrada</taxon>
        <taxon>Eutardigrada</taxon>
        <taxon>Parachela</taxon>
        <taxon>Hypsibioidea</taxon>
        <taxon>Hypsibiidae</taxon>
        <taxon>Hypsibius</taxon>
    </lineage>
</organism>
<evidence type="ECO:0000313" key="1">
    <source>
        <dbReference type="EMBL" id="OQV13804.1"/>
    </source>
</evidence>